<comment type="cofactor">
    <cofactor evidence="8">
        <name>Mg(2+)</name>
        <dbReference type="ChEBI" id="CHEBI:18420"/>
    </cofactor>
</comment>
<evidence type="ECO:0000313" key="10">
    <source>
        <dbReference type="EMBL" id="RIE17559.1"/>
    </source>
</evidence>
<dbReference type="Pfam" id="PF01648">
    <property type="entry name" value="ACPS"/>
    <property type="match status" value="1"/>
</dbReference>
<keyword evidence="3 8" id="KW-0479">Metal-binding</keyword>
<dbReference type="EC" id="2.7.8.7" evidence="8"/>
<comment type="similarity">
    <text evidence="8">Belongs to the P-Pant transferase superfamily. AcpS family.</text>
</comment>
<dbReference type="GO" id="GO:0008897">
    <property type="term" value="F:holo-[acyl-carrier-protein] synthase activity"/>
    <property type="evidence" value="ECO:0007669"/>
    <property type="project" value="UniProtKB-UniRule"/>
</dbReference>
<dbReference type="NCBIfam" id="TIGR00556">
    <property type="entry name" value="pantethn_trn"/>
    <property type="match status" value="1"/>
</dbReference>
<dbReference type="NCBIfam" id="TIGR00516">
    <property type="entry name" value="acpS"/>
    <property type="match status" value="1"/>
</dbReference>
<dbReference type="Proteomes" id="UP000266113">
    <property type="component" value="Unassembled WGS sequence"/>
</dbReference>
<evidence type="ECO:0000256" key="3">
    <source>
        <dbReference type="ARBA" id="ARBA00022723"/>
    </source>
</evidence>
<evidence type="ECO:0000256" key="6">
    <source>
        <dbReference type="ARBA" id="ARBA00023098"/>
    </source>
</evidence>
<dbReference type="GO" id="GO:0005737">
    <property type="term" value="C:cytoplasm"/>
    <property type="evidence" value="ECO:0007669"/>
    <property type="project" value="UniProtKB-SubCell"/>
</dbReference>
<gene>
    <name evidence="8 10" type="primary">acpS</name>
    <name evidence="10" type="ORF">SMC1_01155</name>
</gene>
<comment type="caution">
    <text evidence="10">The sequence shown here is derived from an EMBL/GenBank/DDBJ whole genome shotgun (WGS) entry which is preliminary data.</text>
</comment>
<dbReference type="GO" id="GO:0006633">
    <property type="term" value="P:fatty acid biosynthetic process"/>
    <property type="evidence" value="ECO:0007669"/>
    <property type="project" value="UniProtKB-UniRule"/>
</dbReference>
<keyword evidence="7 8" id="KW-0275">Fatty acid biosynthesis</keyword>
<name>A0A398DTV7_9BACT</name>
<reference evidence="10 11" key="1">
    <citation type="submission" date="2018-09" db="EMBL/GenBank/DDBJ databases">
        <title>Discovery and Ecogenomic Context for Candidatus Cryosericales, a Global Caldiserica Order Active in Thawing Permafrost.</title>
        <authorList>
            <person name="Martinez M.A."/>
            <person name="Woodcroft B.J."/>
            <person name="Ignacio Espinoza J.C."/>
            <person name="Zayed A."/>
            <person name="Singleton C.M."/>
            <person name="Boyd J."/>
            <person name="Li Y.-F."/>
            <person name="Purvine S."/>
            <person name="Maughan H."/>
            <person name="Hodgkins S.B."/>
            <person name="Anderson D."/>
            <person name="Sederholm M."/>
            <person name="Temperton B."/>
            <person name="Saleska S.R."/>
            <person name="Tyson G.W."/>
            <person name="Rich V.I."/>
        </authorList>
    </citation>
    <scope>NUCLEOTIDE SEQUENCE [LARGE SCALE GENOMIC DNA]</scope>
    <source>
        <strain evidence="10 11">SMC1</strain>
    </source>
</reference>
<evidence type="ECO:0000256" key="4">
    <source>
        <dbReference type="ARBA" id="ARBA00022832"/>
    </source>
</evidence>
<evidence type="ECO:0000256" key="1">
    <source>
        <dbReference type="ARBA" id="ARBA00022516"/>
    </source>
</evidence>
<accession>A0A398DTV7</accession>
<dbReference type="InterPro" id="IPR037143">
    <property type="entry name" value="4-PPantetheinyl_Trfase_dom_sf"/>
</dbReference>
<comment type="function">
    <text evidence="8">Transfers the 4'-phosphopantetheine moiety from coenzyme A to a Ser of acyl-carrier-protein.</text>
</comment>
<sequence length="126" mass="13989">MMKQLGVDIVAVARIRTLGERYGERFLNRVYSASELSTCDRPDRWQCLAGRWAAKEAVIKLLPSRDLPTLREVEIAPGPEGAPIAVIRGTPWFNCSLSISHERDYAVAVAMVIQGEYGSMYESGDS</sequence>
<feature type="domain" description="4'-phosphopantetheinyl transferase" evidence="9">
    <location>
        <begin position="4"/>
        <end position="110"/>
    </location>
</feature>
<dbReference type="EMBL" id="QXIY01000002">
    <property type="protein sequence ID" value="RIE17559.1"/>
    <property type="molecule type" value="Genomic_DNA"/>
</dbReference>
<feature type="binding site" evidence="8">
    <location>
        <position position="56"/>
    </location>
    <ligand>
        <name>Mg(2+)</name>
        <dbReference type="ChEBI" id="CHEBI:18420"/>
    </ligand>
</feature>
<dbReference type="SUPFAM" id="SSF56214">
    <property type="entry name" value="4'-phosphopantetheinyl transferase"/>
    <property type="match status" value="1"/>
</dbReference>
<dbReference type="InterPro" id="IPR004568">
    <property type="entry name" value="Ppantetheine-prot_Trfase_dom"/>
</dbReference>
<evidence type="ECO:0000256" key="5">
    <source>
        <dbReference type="ARBA" id="ARBA00022842"/>
    </source>
</evidence>
<keyword evidence="8" id="KW-0963">Cytoplasm</keyword>
<keyword evidence="2 8" id="KW-0808">Transferase</keyword>
<dbReference type="HAMAP" id="MF_00101">
    <property type="entry name" value="AcpS"/>
    <property type="match status" value="1"/>
</dbReference>
<dbReference type="OrthoDB" id="517356at2"/>
<feature type="binding site" evidence="8">
    <location>
        <position position="8"/>
    </location>
    <ligand>
        <name>Mg(2+)</name>
        <dbReference type="ChEBI" id="CHEBI:18420"/>
    </ligand>
</feature>
<evidence type="ECO:0000256" key="7">
    <source>
        <dbReference type="ARBA" id="ARBA00023160"/>
    </source>
</evidence>
<keyword evidence="4 8" id="KW-0276">Fatty acid metabolism</keyword>
<protein>
    <recommendedName>
        <fullName evidence="8">Holo-[acyl-carrier-protein] synthase</fullName>
        <shortName evidence="8">Holo-ACP synthase</shortName>
        <ecNumber evidence="8">2.7.8.7</ecNumber>
    </recommendedName>
    <alternativeName>
        <fullName evidence="8">4'-phosphopantetheinyl transferase AcpS</fullName>
    </alternativeName>
</protein>
<proteinExistence type="inferred from homology"/>
<dbReference type="InterPro" id="IPR002582">
    <property type="entry name" value="ACPS"/>
</dbReference>
<dbReference type="Gene3D" id="3.90.470.20">
    <property type="entry name" value="4'-phosphopantetheinyl transferase domain"/>
    <property type="match status" value="1"/>
</dbReference>
<dbReference type="InterPro" id="IPR008278">
    <property type="entry name" value="4-PPantetheinyl_Trfase_dom"/>
</dbReference>
<organism evidence="10 11">
    <name type="scientific">Candidatus Cryosericum septentrionale</name>
    <dbReference type="NCBI Taxonomy" id="2290913"/>
    <lineage>
        <taxon>Bacteria</taxon>
        <taxon>Pseudomonadati</taxon>
        <taxon>Caldisericota/Cryosericota group</taxon>
        <taxon>Candidatus Cryosericota</taxon>
        <taxon>Candidatus Cryosericia</taxon>
        <taxon>Candidatus Cryosericales</taxon>
        <taxon>Candidatus Cryosericaceae</taxon>
        <taxon>Candidatus Cryosericum</taxon>
    </lineage>
</organism>
<evidence type="ECO:0000313" key="11">
    <source>
        <dbReference type="Proteomes" id="UP000266113"/>
    </source>
</evidence>
<evidence type="ECO:0000256" key="2">
    <source>
        <dbReference type="ARBA" id="ARBA00022679"/>
    </source>
</evidence>
<keyword evidence="11" id="KW-1185">Reference proteome</keyword>
<evidence type="ECO:0000259" key="9">
    <source>
        <dbReference type="Pfam" id="PF01648"/>
    </source>
</evidence>
<dbReference type="RefSeq" id="WP_119084981.1">
    <property type="nucleotide sequence ID" value="NZ_QXIY01000002.1"/>
</dbReference>
<dbReference type="GO" id="GO:0000287">
    <property type="term" value="F:magnesium ion binding"/>
    <property type="evidence" value="ECO:0007669"/>
    <property type="project" value="UniProtKB-UniRule"/>
</dbReference>
<dbReference type="AlphaFoldDB" id="A0A398DTV7"/>
<comment type="catalytic activity">
    <reaction evidence="8">
        <text>apo-[ACP] + CoA = holo-[ACP] + adenosine 3',5'-bisphosphate + H(+)</text>
        <dbReference type="Rhea" id="RHEA:12068"/>
        <dbReference type="Rhea" id="RHEA-COMP:9685"/>
        <dbReference type="Rhea" id="RHEA-COMP:9690"/>
        <dbReference type="ChEBI" id="CHEBI:15378"/>
        <dbReference type="ChEBI" id="CHEBI:29999"/>
        <dbReference type="ChEBI" id="CHEBI:57287"/>
        <dbReference type="ChEBI" id="CHEBI:58343"/>
        <dbReference type="ChEBI" id="CHEBI:64479"/>
        <dbReference type="EC" id="2.7.8.7"/>
    </reaction>
</comment>
<keyword evidence="1 8" id="KW-0444">Lipid biosynthesis</keyword>
<keyword evidence="6 8" id="KW-0443">Lipid metabolism</keyword>
<keyword evidence="5 8" id="KW-0460">Magnesium</keyword>
<evidence type="ECO:0000256" key="8">
    <source>
        <dbReference type="HAMAP-Rule" id="MF_00101"/>
    </source>
</evidence>
<comment type="subcellular location">
    <subcellularLocation>
        <location evidence="8">Cytoplasm</location>
    </subcellularLocation>
</comment>